<evidence type="ECO:0000256" key="6">
    <source>
        <dbReference type="RuleBase" id="RU363032"/>
    </source>
</evidence>
<evidence type="ECO:0000256" key="4">
    <source>
        <dbReference type="ARBA" id="ARBA00022989"/>
    </source>
</evidence>
<protein>
    <submittedName>
        <fullName evidence="9">ABC transporter permease</fullName>
    </submittedName>
</protein>
<evidence type="ECO:0000259" key="8">
    <source>
        <dbReference type="PROSITE" id="PS50928"/>
    </source>
</evidence>
<gene>
    <name evidence="9" type="ORF">FQ377_00110</name>
</gene>
<evidence type="ECO:0000256" key="2">
    <source>
        <dbReference type="ARBA" id="ARBA00022448"/>
    </source>
</evidence>
<dbReference type="GO" id="GO:0031460">
    <property type="term" value="P:glycine betaine transport"/>
    <property type="evidence" value="ECO:0007669"/>
    <property type="project" value="TreeGrafter"/>
</dbReference>
<dbReference type="InterPro" id="IPR035906">
    <property type="entry name" value="MetI-like_sf"/>
</dbReference>
<organism evidence="9 10">
    <name type="scientific">Arthrobacter echini</name>
    <dbReference type="NCBI Taxonomy" id="1529066"/>
    <lineage>
        <taxon>Bacteria</taxon>
        <taxon>Bacillati</taxon>
        <taxon>Actinomycetota</taxon>
        <taxon>Actinomycetes</taxon>
        <taxon>Micrococcales</taxon>
        <taxon>Micrococcaceae</taxon>
        <taxon>Arthrobacter</taxon>
    </lineage>
</organism>
<dbReference type="GO" id="GO:0005886">
    <property type="term" value="C:plasma membrane"/>
    <property type="evidence" value="ECO:0007669"/>
    <property type="project" value="UniProtKB-SubCell"/>
</dbReference>
<comment type="caution">
    <text evidence="9">The sequence shown here is derived from an EMBL/GenBank/DDBJ whole genome shotgun (WGS) entry which is preliminary data.</text>
</comment>
<dbReference type="PANTHER" id="PTHR30177:SF33">
    <property type="entry name" value="POSSIBLE OSMOPROTECTANT (GLYCINE BETAINE_CARNITINE_CHOLINE_L-PROLINE) TRANSPORT INTEGRAL MEMBRANE PROTEIN ABC TRANSPORTER PROZ"/>
    <property type="match status" value="1"/>
</dbReference>
<dbReference type="EMBL" id="VSLD01000001">
    <property type="protein sequence ID" value="TYC99921.1"/>
    <property type="molecule type" value="Genomic_DNA"/>
</dbReference>
<feature type="transmembrane region" description="Helical" evidence="6">
    <location>
        <begin position="150"/>
        <end position="172"/>
    </location>
</feature>
<dbReference type="Gene3D" id="1.10.3720.10">
    <property type="entry name" value="MetI-like"/>
    <property type="match status" value="1"/>
</dbReference>
<dbReference type="AlphaFoldDB" id="A0A5D0XVA1"/>
<keyword evidence="4 6" id="KW-1133">Transmembrane helix</keyword>
<proteinExistence type="inferred from homology"/>
<dbReference type="CDD" id="cd06261">
    <property type="entry name" value="TM_PBP2"/>
    <property type="match status" value="1"/>
</dbReference>
<dbReference type="InterPro" id="IPR000515">
    <property type="entry name" value="MetI-like"/>
</dbReference>
<reference evidence="9 10" key="1">
    <citation type="submission" date="2019-08" db="EMBL/GenBank/DDBJ databases">
        <title>Genone of Arthrobacter echini P9.</title>
        <authorList>
            <person name="Bowman J.P."/>
        </authorList>
    </citation>
    <scope>NUCLEOTIDE SEQUENCE [LARGE SCALE GENOMIC DNA]</scope>
    <source>
        <strain evidence="9 10">P9</strain>
    </source>
</reference>
<comment type="similarity">
    <text evidence="6">Belongs to the binding-protein-dependent transport system permease family.</text>
</comment>
<name>A0A5D0XVA1_9MICC</name>
<keyword evidence="2 6" id="KW-0813">Transport</keyword>
<feature type="transmembrane region" description="Helical" evidence="6">
    <location>
        <begin position="97"/>
        <end position="117"/>
    </location>
</feature>
<feature type="transmembrane region" description="Helical" evidence="6">
    <location>
        <begin position="192"/>
        <end position="214"/>
    </location>
</feature>
<feature type="transmembrane region" description="Helical" evidence="6">
    <location>
        <begin position="65"/>
        <end position="91"/>
    </location>
</feature>
<dbReference type="RefSeq" id="WP_148599241.1">
    <property type="nucleotide sequence ID" value="NZ_VSLD01000001.1"/>
</dbReference>
<dbReference type="PANTHER" id="PTHR30177">
    <property type="entry name" value="GLYCINE BETAINE/L-PROLINE TRANSPORT SYSTEM PERMEASE PROTEIN PROW"/>
    <property type="match status" value="1"/>
</dbReference>
<evidence type="ECO:0000256" key="5">
    <source>
        <dbReference type="ARBA" id="ARBA00023136"/>
    </source>
</evidence>
<dbReference type="Proteomes" id="UP000323410">
    <property type="component" value="Unassembled WGS sequence"/>
</dbReference>
<dbReference type="SUPFAM" id="SSF161098">
    <property type="entry name" value="MetI-like"/>
    <property type="match status" value="1"/>
</dbReference>
<dbReference type="GO" id="GO:0055085">
    <property type="term" value="P:transmembrane transport"/>
    <property type="evidence" value="ECO:0007669"/>
    <property type="project" value="InterPro"/>
</dbReference>
<evidence type="ECO:0000256" key="7">
    <source>
        <dbReference type="SAM" id="MobiDB-lite"/>
    </source>
</evidence>
<evidence type="ECO:0000256" key="1">
    <source>
        <dbReference type="ARBA" id="ARBA00004141"/>
    </source>
</evidence>
<feature type="domain" description="ABC transmembrane type-1" evidence="8">
    <location>
        <begin position="32"/>
        <end position="211"/>
    </location>
</feature>
<keyword evidence="3 6" id="KW-0812">Transmembrane</keyword>
<dbReference type="Pfam" id="PF00528">
    <property type="entry name" value="BPD_transp_1"/>
    <property type="match status" value="1"/>
</dbReference>
<accession>A0A5D0XVA1</accession>
<evidence type="ECO:0000313" key="9">
    <source>
        <dbReference type="EMBL" id="TYC99921.1"/>
    </source>
</evidence>
<feature type="region of interest" description="Disordered" evidence="7">
    <location>
        <begin position="228"/>
        <end position="250"/>
    </location>
</feature>
<comment type="subcellular location">
    <subcellularLocation>
        <location evidence="6">Cell membrane</location>
        <topology evidence="6">Multi-pass membrane protein</topology>
    </subcellularLocation>
    <subcellularLocation>
        <location evidence="1">Membrane</location>
        <topology evidence="1">Multi-pass membrane protein</topology>
    </subcellularLocation>
</comment>
<dbReference type="PROSITE" id="PS50928">
    <property type="entry name" value="ABC_TM1"/>
    <property type="match status" value="1"/>
</dbReference>
<dbReference type="OrthoDB" id="5244012at2"/>
<evidence type="ECO:0000256" key="3">
    <source>
        <dbReference type="ARBA" id="ARBA00022692"/>
    </source>
</evidence>
<feature type="transmembrane region" description="Helical" evidence="6">
    <location>
        <begin position="36"/>
        <end position="58"/>
    </location>
</feature>
<dbReference type="InterPro" id="IPR051204">
    <property type="entry name" value="ABC_transp_perm/SBD"/>
</dbReference>
<keyword evidence="5 6" id="KW-0472">Membrane</keyword>
<keyword evidence="10" id="KW-1185">Reference proteome</keyword>
<sequence length="250" mass="26080">MDYSSSNLFVQMGEWLSDPENWSGSRGIPMRIAEHLGYVGLTMLLALAIAVPLGLYVGHTGKGRVLIVSGVGILRALPTLGMVFLFALLFSRGVLPAVWALVLLAVPPVLSGIYAGVSSVNRTVVDAARSMGLTEWQILTRVELPNGLQVMLGGVRAGVLQVVATATVVAYAKADGLGVFLVEGTQINDNGRLFGGAVVIAAVAIAVDGVMALLQRFAISPGLRTTRPVARSQQESGRQEAVASAQGGTT</sequence>
<evidence type="ECO:0000313" key="10">
    <source>
        <dbReference type="Proteomes" id="UP000323410"/>
    </source>
</evidence>